<comment type="caution">
    <text evidence="3">The sequence shown here is derived from an EMBL/GenBank/DDBJ whole genome shotgun (WGS) entry which is preliminary data.</text>
</comment>
<feature type="transmembrane region" description="Helical" evidence="1">
    <location>
        <begin position="187"/>
        <end position="217"/>
    </location>
</feature>
<dbReference type="AlphaFoldDB" id="A0A833VTM4"/>
<protein>
    <submittedName>
        <fullName evidence="3">RING zinc finger protein-like protein</fullName>
    </submittedName>
</protein>
<dbReference type="OrthoDB" id="8062037at2759"/>
<evidence type="ECO:0000259" key="2">
    <source>
        <dbReference type="Pfam" id="PF17123"/>
    </source>
</evidence>
<dbReference type="PANTHER" id="PTHR46225:SF1">
    <property type="entry name" value="RING_U-BOX SUPERFAMILY PROTEIN"/>
    <property type="match status" value="1"/>
</dbReference>
<evidence type="ECO:0000313" key="4">
    <source>
        <dbReference type="Proteomes" id="UP000623129"/>
    </source>
</evidence>
<evidence type="ECO:0000256" key="1">
    <source>
        <dbReference type="SAM" id="Phobius"/>
    </source>
</evidence>
<dbReference type="SUPFAM" id="SSF57850">
    <property type="entry name" value="RING/U-box"/>
    <property type="match status" value="1"/>
</dbReference>
<feature type="transmembrane region" description="Helical" evidence="1">
    <location>
        <begin position="91"/>
        <end position="109"/>
    </location>
</feature>
<keyword evidence="1" id="KW-0472">Membrane</keyword>
<accession>A0A833VTM4</accession>
<sequence>MPVPGEGPGSPPTLFITRVLARASRSRWYIFLRHVYRYQNGSGPGSELSSSPFNSPAWLMLELAILLTQIATTTVVMAISKNERPFWPLRIWIFAYNIANLLTLPLLYWRHQHAAEIRNGNRYAEDVEQPGRNDELPRTTSYLMNKSRTCLELFYAMWFVMGNVWVFDSRLGTFNRAPRLHALCIGLLAWNAVIYSLPFLLFLLLCCFVPMVSYVLGYNMNLASVDRGASDDQLSELPRWRFGVNKANDHRAENGECCICLTKYKERDELRQLPCSHVFHQRC</sequence>
<feature type="transmembrane region" description="Helical" evidence="1">
    <location>
        <begin position="150"/>
        <end position="167"/>
    </location>
</feature>
<dbReference type="Gene3D" id="3.30.40.10">
    <property type="entry name" value="Zinc/RING finger domain, C3HC4 (zinc finger)"/>
    <property type="match status" value="1"/>
</dbReference>
<dbReference type="PANTHER" id="PTHR46225">
    <property type="entry name" value="C3H4 TYPE ZINC FINGER PROTEIN"/>
    <property type="match status" value="1"/>
</dbReference>
<evidence type="ECO:0000313" key="3">
    <source>
        <dbReference type="EMBL" id="KAF3334708.1"/>
    </source>
</evidence>
<keyword evidence="4" id="KW-1185">Reference proteome</keyword>
<name>A0A833VTM4_9POAL</name>
<keyword evidence="1" id="KW-0812">Transmembrane</keyword>
<reference evidence="3" key="1">
    <citation type="submission" date="2020-01" db="EMBL/GenBank/DDBJ databases">
        <title>Genome sequence of Kobresia littledalei, the first chromosome-level genome in the family Cyperaceae.</title>
        <authorList>
            <person name="Qu G."/>
        </authorList>
    </citation>
    <scope>NUCLEOTIDE SEQUENCE</scope>
    <source>
        <strain evidence="3">C.B.Clarke</strain>
        <tissue evidence="3">Leaf</tissue>
    </source>
</reference>
<feature type="transmembrane region" description="Helical" evidence="1">
    <location>
        <begin position="57"/>
        <end position="79"/>
    </location>
</feature>
<dbReference type="Pfam" id="PF17123">
    <property type="entry name" value="zf-RING_11"/>
    <property type="match status" value="1"/>
</dbReference>
<gene>
    <name evidence="3" type="ORF">FCM35_KLT21312</name>
</gene>
<dbReference type="EMBL" id="SWLB01000009">
    <property type="protein sequence ID" value="KAF3334708.1"/>
    <property type="molecule type" value="Genomic_DNA"/>
</dbReference>
<proteinExistence type="predicted"/>
<feature type="domain" description="RING-type" evidence="2">
    <location>
        <begin position="256"/>
        <end position="283"/>
    </location>
</feature>
<dbReference type="InterPro" id="IPR001841">
    <property type="entry name" value="Znf_RING"/>
</dbReference>
<keyword evidence="1" id="KW-1133">Transmembrane helix</keyword>
<dbReference type="Proteomes" id="UP000623129">
    <property type="component" value="Unassembled WGS sequence"/>
</dbReference>
<organism evidence="3 4">
    <name type="scientific">Carex littledalei</name>
    <dbReference type="NCBI Taxonomy" id="544730"/>
    <lineage>
        <taxon>Eukaryota</taxon>
        <taxon>Viridiplantae</taxon>
        <taxon>Streptophyta</taxon>
        <taxon>Embryophyta</taxon>
        <taxon>Tracheophyta</taxon>
        <taxon>Spermatophyta</taxon>
        <taxon>Magnoliopsida</taxon>
        <taxon>Liliopsida</taxon>
        <taxon>Poales</taxon>
        <taxon>Cyperaceae</taxon>
        <taxon>Cyperoideae</taxon>
        <taxon>Cariceae</taxon>
        <taxon>Carex</taxon>
        <taxon>Carex subgen. Euthyceras</taxon>
    </lineage>
</organism>
<dbReference type="InterPro" id="IPR013083">
    <property type="entry name" value="Znf_RING/FYVE/PHD"/>
</dbReference>